<accession>A0A077AUI5</accession>
<dbReference type="KEGG" id="paca:ID47_03745"/>
<dbReference type="Proteomes" id="UP000028926">
    <property type="component" value="Chromosome"/>
</dbReference>
<evidence type="ECO:0000313" key="2">
    <source>
        <dbReference type="Proteomes" id="UP000028926"/>
    </source>
</evidence>
<dbReference type="STRING" id="91604.ID47_03745"/>
<evidence type="ECO:0000313" key="1">
    <source>
        <dbReference type="EMBL" id="AIK96046.1"/>
    </source>
</evidence>
<dbReference type="HOGENOM" id="CLU_2341564_0_0_5"/>
<gene>
    <name evidence="1" type="ORF">ID47_03745</name>
</gene>
<name>A0A077AUI5_9PROT</name>
<dbReference type="EMBL" id="CP008941">
    <property type="protein sequence ID" value="AIK96046.1"/>
    <property type="molecule type" value="Genomic_DNA"/>
</dbReference>
<organism evidence="1 2">
    <name type="scientific">Candidatus Odyssella acanthamoebae</name>
    <dbReference type="NCBI Taxonomy" id="91604"/>
    <lineage>
        <taxon>Bacteria</taxon>
        <taxon>Pseudomonadati</taxon>
        <taxon>Pseudomonadota</taxon>
        <taxon>Alphaproteobacteria</taxon>
        <taxon>Holosporales</taxon>
        <taxon>Candidatus Paracaedibacteraceae</taxon>
        <taxon>Candidatus Odyssella</taxon>
    </lineage>
</organism>
<dbReference type="RefSeq" id="WP_038463936.1">
    <property type="nucleotide sequence ID" value="NZ_CP008941.1"/>
</dbReference>
<proteinExistence type="predicted"/>
<sequence>MTNPCPICNFKLHRHDEIKENNIIDVHCHDCGEYKMDQELAPHFRRKFLSFDMSSVGGRELYDYNIRMIRRFLARHHRDVMTENMINQIVGLYRPRQ</sequence>
<dbReference type="AlphaFoldDB" id="A0A077AUI5"/>
<dbReference type="eggNOG" id="ENOG50314D0">
    <property type="taxonomic scope" value="Bacteria"/>
</dbReference>
<dbReference type="OrthoDB" id="8479781at2"/>
<reference evidence="1 2" key="1">
    <citation type="submission" date="2014-07" db="EMBL/GenBank/DDBJ databases">
        <title>Comparative genomic insights into amoeba endosymbionts belonging to the families of Holosporaceae and Candidatus Midichloriaceae within Rickettsiales.</title>
        <authorList>
            <person name="Wang Z."/>
            <person name="Wu M."/>
        </authorList>
    </citation>
    <scope>NUCLEOTIDE SEQUENCE [LARGE SCALE GENOMIC DNA]</scope>
    <source>
        <strain evidence="1">PRA3</strain>
    </source>
</reference>
<protein>
    <submittedName>
        <fullName evidence="1">Uncharacterized protein</fullName>
    </submittedName>
</protein>
<keyword evidence="2" id="KW-1185">Reference proteome</keyword>